<accession>A0A9J6EK88</accession>
<proteinExistence type="predicted"/>
<comment type="caution">
    <text evidence="2">The sequence shown here is derived from an EMBL/GenBank/DDBJ whole genome shotgun (WGS) entry which is preliminary data.</text>
</comment>
<sequence length="246" mass="25876">MVMESVDQSKPLSSLSVFPVSKFLESVVGESYKAKKQQTGEVLVELSRQDQADKLLAQTRIADLAIRVTPHRSLNSSQGLAGGRSGVLFRRGPSTASRTWSRPRPPPGLPLAAQSVATPLAEAAADVVQTSSVGTGCRSRLGLPVLQCVGGCRDDGHRGPRTGSHRHRTARATCGTPGVAAQTKGSRKGAKSGGPGSTGTPRTSDDDMDVRPFLPAMQRKERPVTAKPSGGPKKPKPRVTAPKDDT</sequence>
<gene>
    <name evidence="2" type="ORF">HPB51_000836</name>
</gene>
<feature type="region of interest" description="Disordered" evidence="1">
    <location>
        <begin position="151"/>
        <end position="246"/>
    </location>
</feature>
<organism evidence="2 3">
    <name type="scientific">Rhipicephalus microplus</name>
    <name type="common">Cattle tick</name>
    <name type="synonym">Boophilus microplus</name>
    <dbReference type="NCBI Taxonomy" id="6941"/>
    <lineage>
        <taxon>Eukaryota</taxon>
        <taxon>Metazoa</taxon>
        <taxon>Ecdysozoa</taxon>
        <taxon>Arthropoda</taxon>
        <taxon>Chelicerata</taxon>
        <taxon>Arachnida</taxon>
        <taxon>Acari</taxon>
        <taxon>Parasitiformes</taxon>
        <taxon>Ixodida</taxon>
        <taxon>Ixodoidea</taxon>
        <taxon>Ixodidae</taxon>
        <taxon>Rhipicephalinae</taxon>
        <taxon>Rhipicephalus</taxon>
        <taxon>Boophilus</taxon>
    </lineage>
</organism>
<evidence type="ECO:0000313" key="3">
    <source>
        <dbReference type="Proteomes" id="UP000821866"/>
    </source>
</evidence>
<feature type="compositionally biased region" description="Basic residues" evidence="1">
    <location>
        <begin position="159"/>
        <end position="170"/>
    </location>
</feature>
<evidence type="ECO:0000313" key="2">
    <source>
        <dbReference type="EMBL" id="KAH8034742.1"/>
    </source>
</evidence>
<evidence type="ECO:0000256" key="1">
    <source>
        <dbReference type="SAM" id="MobiDB-lite"/>
    </source>
</evidence>
<reference evidence="2" key="1">
    <citation type="journal article" date="2020" name="Cell">
        <title>Large-Scale Comparative Analyses of Tick Genomes Elucidate Their Genetic Diversity and Vector Capacities.</title>
        <authorList>
            <consortium name="Tick Genome and Microbiome Consortium (TIGMIC)"/>
            <person name="Jia N."/>
            <person name="Wang J."/>
            <person name="Shi W."/>
            <person name="Du L."/>
            <person name="Sun Y."/>
            <person name="Zhan W."/>
            <person name="Jiang J.F."/>
            <person name="Wang Q."/>
            <person name="Zhang B."/>
            <person name="Ji P."/>
            <person name="Bell-Sakyi L."/>
            <person name="Cui X.M."/>
            <person name="Yuan T.T."/>
            <person name="Jiang B.G."/>
            <person name="Yang W.F."/>
            <person name="Lam T.T."/>
            <person name="Chang Q.C."/>
            <person name="Ding S.J."/>
            <person name="Wang X.J."/>
            <person name="Zhu J.G."/>
            <person name="Ruan X.D."/>
            <person name="Zhao L."/>
            <person name="Wei J.T."/>
            <person name="Ye R.Z."/>
            <person name="Que T.C."/>
            <person name="Du C.H."/>
            <person name="Zhou Y.H."/>
            <person name="Cheng J.X."/>
            <person name="Dai P.F."/>
            <person name="Guo W.B."/>
            <person name="Han X.H."/>
            <person name="Huang E.J."/>
            <person name="Li L.F."/>
            <person name="Wei W."/>
            <person name="Gao Y.C."/>
            <person name="Liu J.Z."/>
            <person name="Shao H.Z."/>
            <person name="Wang X."/>
            <person name="Wang C.C."/>
            <person name="Yang T.C."/>
            <person name="Huo Q.B."/>
            <person name="Li W."/>
            <person name="Chen H.Y."/>
            <person name="Chen S.E."/>
            <person name="Zhou L.G."/>
            <person name="Ni X.B."/>
            <person name="Tian J.H."/>
            <person name="Sheng Y."/>
            <person name="Liu T."/>
            <person name="Pan Y.S."/>
            <person name="Xia L.Y."/>
            <person name="Li J."/>
            <person name="Zhao F."/>
            <person name="Cao W.C."/>
        </authorList>
    </citation>
    <scope>NUCLEOTIDE SEQUENCE</scope>
    <source>
        <strain evidence="2">Rmic-2018</strain>
    </source>
</reference>
<dbReference type="VEuPathDB" id="VectorBase:LOC119172230"/>
<dbReference type="EMBL" id="JABSTU010000003">
    <property type="protein sequence ID" value="KAH8034742.1"/>
    <property type="molecule type" value="Genomic_DNA"/>
</dbReference>
<dbReference type="Proteomes" id="UP000821866">
    <property type="component" value="Chromosome 11"/>
</dbReference>
<dbReference type="AlphaFoldDB" id="A0A9J6EK88"/>
<keyword evidence="3" id="KW-1185">Reference proteome</keyword>
<name>A0A9J6EK88_RHIMP</name>
<reference evidence="2" key="2">
    <citation type="submission" date="2021-09" db="EMBL/GenBank/DDBJ databases">
        <authorList>
            <person name="Jia N."/>
            <person name="Wang J."/>
            <person name="Shi W."/>
            <person name="Du L."/>
            <person name="Sun Y."/>
            <person name="Zhan W."/>
            <person name="Jiang J."/>
            <person name="Wang Q."/>
            <person name="Zhang B."/>
            <person name="Ji P."/>
            <person name="Sakyi L.B."/>
            <person name="Cui X."/>
            <person name="Yuan T."/>
            <person name="Jiang B."/>
            <person name="Yang W."/>
            <person name="Lam T.T.-Y."/>
            <person name="Chang Q."/>
            <person name="Ding S."/>
            <person name="Wang X."/>
            <person name="Zhu J."/>
            <person name="Ruan X."/>
            <person name="Zhao L."/>
            <person name="Wei J."/>
            <person name="Que T."/>
            <person name="Du C."/>
            <person name="Cheng J."/>
            <person name="Dai P."/>
            <person name="Han X."/>
            <person name="Huang E."/>
            <person name="Gao Y."/>
            <person name="Liu J."/>
            <person name="Shao H."/>
            <person name="Ye R."/>
            <person name="Li L."/>
            <person name="Wei W."/>
            <person name="Wang X."/>
            <person name="Wang C."/>
            <person name="Huo Q."/>
            <person name="Li W."/>
            <person name="Guo W."/>
            <person name="Chen H."/>
            <person name="Chen S."/>
            <person name="Zhou L."/>
            <person name="Zhou L."/>
            <person name="Ni X."/>
            <person name="Tian J."/>
            <person name="Zhou Y."/>
            <person name="Sheng Y."/>
            <person name="Liu T."/>
            <person name="Pan Y."/>
            <person name="Xia L."/>
            <person name="Li J."/>
            <person name="Zhao F."/>
            <person name="Cao W."/>
        </authorList>
    </citation>
    <scope>NUCLEOTIDE SEQUENCE</scope>
    <source>
        <strain evidence="2">Rmic-2018</strain>
        <tissue evidence="2">Larvae</tissue>
    </source>
</reference>
<protein>
    <submittedName>
        <fullName evidence="2">Uncharacterized protein</fullName>
    </submittedName>
</protein>